<dbReference type="VEuPathDB" id="VectorBase:AMIN014132"/>
<feature type="chain" id="PRO_5008141720" description="Secreted protein" evidence="1">
    <location>
        <begin position="22"/>
        <end position="101"/>
    </location>
</feature>
<dbReference type="EnsemblMetazoa" id="AMIN014132-RA">
    <property type="protein sequence ID" value="AMIN014132-PA"/>
    <property type="gene ID" value="AMIN014132"/>
</dbReference>
<feature type="signal peptide" evidence="1">
    <location>
        <begin position="1"/>
        <end position="21"/>
    </location>
</feature>
<accession>A0A182WN30</accession>
<protein>
    <recommendedName>
        <fullName evidence="4">Secreted protein</fullName>
    </recommendedName>
</protein>
<evidence type="ECO:0008006" key="4">
    <source>
        <dbReference type="Google" id="ProtNLM"/>
    </source>
</evidence>
<dbReference type="Proteomes" id="UP000075920">
    <property type="component" value="Unassembled WGS sequence"/>
</dbReference>
<reference evidence="3" key="1">
    <citation type="submission" date="2013-03" db="EMBL/GenBank/DDBJ databases">
        <title>The Genome Sequence of Anopheles minimus MINIMUS1.</title>
        <authorList>
            <consortium name="The Broad Institute Genomics Platform"/>
            <person name="Neafsey D.E."/>
            <person name="Walton C."/>
            <person name="Walker B."/>
            <person name="Young S.K."/>
            <person name="Zeng Q."/>
            <person name="Gargeya S."/>
            <person name="Fitzgerald M."/>
            <person name="Haas B."/>
            <person name="Abouelleil A."/>
            <person name="Allen A.W."/>
            <person name="Alvarado L."/>
            <person name="Arachchi H.M."/>
            <person name="Berlin A.M."/>
            <person name="Chapman S.B."/>
            <person name="Gainer-Dewar J."/>
            <person name="Goldberg J."/>
            <person name="Griggs A."/>
            <person name="Gujja S."/>
            <person name="Hansen M."/>
            <person name="Howarth C."/>
            <person name="Imamovic A."/>
            <person name="Ireland A."/>
            <person name="Larimer J."/>
            <person name="McCowan C."/>
            <person name="Murphy C."/>
            <person name="Pearson M."/>
            <person name="Poon T.W."/>
            <person name="Priest M."/>
            <person name="Roberts A."/>
            <person name="Saif S."/>
            <person name="Shea T."/>
            <person name="Sisk P."/>
            <person name="Sykes S."/>
            <person name="Wortman J."/>
            <person name="Nusbaum C."/>
            <person name="Birren B."/>
        </authorList>
    </citation>
    <scope>NUCLEOTIDE SEQUENCE [LARGE SCALE GENOMIC DNA]</scope>
    <source>
        <strain evidence="3">MINIMUS1</strain>
    </source>
</reference>
<proteinExistence type="predicted"/>
<keyword evidence="3" id="KW-1185">Reference proteome</keyword>
<evidence type="ECO:0000313" key="3">
    <source>
        <dbReference type="Proteomes" id="UP000075920"/>
    </source>
</evidence>
<dbReference type="AlphaFoldDB" id="A0A182WN30"/>
<organism evidence="2 3">
    <name type="scientific">Anopheles minimus</name>
    <dbReference type="NCBI Taxonomy" id="112268"/>
    <lineage>
        <taxon>Eukaryota</taxon>
        <taxon>Metazoa</taxon>
        <taxon>Ecdysozoa</taxon>
        <taxon>Arthropoda</taxon>
        <taxon>Hexapoda</taxon>
        <taxon>Insecta</taxon>
        <taxon>Pterygota</taxon>
        <taxon>Neoptera</taxon>
        <taxon>Endopterygota</taxon>
        <taxon>Diptera</taxon>
        <taxon>Nematocera</taxon>
        <taxon>Culicoidea</taxon>
        <taxon>Culicidae</taxon>
        <taxon>Anophelinae</taxon>
        <taxon>Anopheles</taxon>
    </lineage>
</organism>
<sequence>MSVQYQVVLLLLLYRSRLGSANLVPLFGLLHSKCRLLLKHLLSFPCSIRIEKLIMSSSLKHTYRINDVLRKIMLLLMFYASEAAGELKSRNFTTLHKAGIT</sequence>
<evidence type="ECO:0000256" key="1">
    <source>
        <dbReference type="SAM" id="SignalP"/>
    </source>
</evidence>
<name>A0A182WN30_9DIPT</name>
<keyword evidence="1" id="KW-0732">Signal</keyword>
<reference evidence="2" key="2">
    <citation type="submission" date="2020-05" db="UniProtKB">
        <authorList>
            <consortium name="EnsemblMetazoa"/>
        </authorList>
    </citation>
    <scope>IDENTIFICATION</scope>
    <source>
        <strain evidence="2">MINIMUS1</strain>
    </source>
</reference>
<evidence type="ECO:0000313" key="2">
    <source>
        <dbReference type="EnsemblMetazoa" id="AMIN014132-PA"/>
    </source>
</evidence>